<dbReference type="InterPro" id="IPR027417">
    <property type="entry name" value="P-loop_NTPase"/>
</dbReference>
<sequence length="334" mass="36119">MNPLDPDEEWPFVKQFRESTMNTDALLARAVCGLDFVVDRWIPAESLVLVYGPSGAGKSSVTIDMALSMLHAMPWGGNPIDNAGSVVYWAGEGVQGIGQRVRAWYDYHKPDDPSSGCDVHWATASLDLSKPEWGAAVAKFSEGLAPSAVFVDTFARATAGIEENSSRDVGLVIYELDRIRKAIKAPVIVVHHSGKDASKGARGSSAMRAAVDVEIEVTGSENRVMVRCTKMRDAEPPEPIEFERVSVGESFVLVPAVRSATMTRGTQSALDALRAIDIPDGVANNVWKNACVEAGIAESSFFRYRSTLVKHGLACNVGTDKQPRYAVYREEGAA</sequence>
<proteinExistence type="predicted"/>
<organism evidence="3">
    <name type="scientific">freshwater metagenome</name>
    <dbReference type="NCBI Taxonomy" id="449393"/>
    <lineage>
        <taxon>unclassified sequences</taxon>
        <taxon>metagenomes</taxon>
        <taxon>ecological metagenomes</taxon>
    </lineage>
</organism>
<reference evidence="3" key="1">
    <citation type="submission" date="2020-05" db="EMBL/GenBank/DDBJ databases">
        <authorList>
            <person name="Chiriac C."/>
            <person name="Salcher M."/>
            <person name="Ghai R."/>
            <person name="Kavagutti S V."/>
        </authorList>
    </citation>
    <scope>NUCLEOTIDE SEQUENCE</scope>
</reference>
<dbReference type="Gene3D" id="3.40.50.300">
    <property type="entry name" value="P-loop containing nucleotide triphosphate hydrolases"/>
    <property type="match status" value="1"/>
</dbReference>
<name>A0A6J7IYU3_9ZZZZ</name>
<dbReference type="EMBL" id="CAFABA010000097">
    <property type="protein sequence ID" value="CAB4834507.1"/>
    <property type="molecule type" value="Genomic_DNA"/>
</dbReference>
<dbReference type="EMBL" id="CAFBOS010000208">
    <property type="protein sequence ID" value="CAB5017792.1"/>
    <property type="molecule type" value="Genomic_DNA"/>
</dbReference>
<evidence type="ECO:0000313" key="1">
    <source>
        <dbReference type="EMBL" id="CAB4760221.1"/>
    </source>
</evidence>
<dbReference type="EMBL" id="CAFBMH010000178">
    <property type="protein sequence ID" value="CAB4935940.1"/>
    <property type="molecule type" value="Genomic_DNA"/>
</dbReference>
<gene>
    <name evidence="1" type="ORF">UFOPK2754_02352</name>
    <name evidence="2" type="ORF">UFOPK3139_02108</name>
    <name evidence="3" type="ORF">UFOPK3543_02951</name>
    <name evidence="4" type="ORF">UFOPK3967_02583</name>
</gene>
<evidence type="ECO:0000313" key="2">
    <source>
        <dbReference type="EMBL" id="CAB4834507.1"/>
    </source>
</evidence>
<dbReference type="Pfam" id="PF13481">
    <property type="entry name" value="AAA_25"/>
    <property type="match status" value="1"/>
</dbReference>
<accession>A0A6J7IYU3</accession>
<dbReference type="AlphaFoldDB" id="A0A6J7IYU3"/>
<dbReference type="SUPFAM" id="SSF52540">
    <property type="entry name" value="P-loop containing nucleoside triphosphate hydrolases"/>
    <property type="match status" value="1"/>
</dbReference>
<evidence type="ECO:0000313" key="4">
    <source>
        <dbReference type="EMBL" id="CAB5017792.1"/>
    </source>
</evidence>
<protein>
    <submittedName>
        <fullName evidence="3">Unannotated protein</fullName>
    </submittedName>
</protein>
<evidence type="ECO:0000313" key="3">
    <source>
        <dbReference type="EMBL" id="CAB4935940.1"/>
    </source>
</evidence>
<dbReference type="EMBL" id="CAEZYR010000103">
    <property type="protein sequence ID" value="CAB4760221.1"/>
    <property type="molecule type" value="Genomic_DNA"/>
</dbReference>